<gene>
    <name evidence="6" type="ORF">SAMN04489742_2727</name>
</gene>
<dbReference type="InterPro" id="IPR033140">
    <property type="entry name" value="Lipase_GDXG_put_SER_AS"/>
</dbReference>
<keyword evidence="4" id="KW-0812">Transmembrane</keyword>
<evidence type="ECO:0000256" key="3">
    <source>
        <dbReference type="PROSITE-ProRule" id="PRU10038"/>
    </source>
</evidence>
<dbReference type="OrthoDB" id="9803828at2"/>
<keyword evidence="4" id="KW-0472">Membrane</keyword>
<dbReference type="InterPro" id="IPR050300">
    <property type="entry name" value="GDXG_lipolytic_enzyme"/>
</dbReference>
<dbReference type="InterPro" id="IPR029058">
    <property type="entry name" value="AB_hydrolase_fold"/>
</dbReference>
<dbReference type="RefSeq" id="WP_074700918.1">
    <property type="nucleotide sequence ID" value="NZ_CP018863.1"/>
</dbReference>
<keyword evidence="7" id="KW-1185">Reference proteome</keyword>
<dbReference type="EMBL" id="FNKH01000002">
    <property type="protein sequence ID" value="SDQ82798.1"/>
    <property type="molecule type" value="Genomic_DNA"/>
</dbReference>
<dbReference type="KEGG" id="acry:AC20117_03810"/>
<dbReference type="Proteomes" id="UP000181917">
    <property type="component" value="Unassembled WGS sequence"/>
</dbReference>
<dbReference type="PANTHER" id="PTHR48081">
    <property type="entry name" value="AB HYDROLASE SUPERFAMILY PROTEIN C4A8.06C"/>
    <property type="match status" value="1"/>
</dbReference>
<feature type="domain" description="Alpha/beta hydrolase fold-3" evidence="5">
    <location>
        <begin position="109"/>
        <end position="313"/>
    </location>
</feature>
<protein>
    <submittedName>
        <fullName evidence="6">Acetyl esterase/lipase</fullName>
    </submittedName>
</protein>
<proteinExistence type="inferred from homology"/>
<keyword evidence="4" id="KW-1133">Transmembrane helix</keyword>
<evidence type="ECO:0000313" key="7">
    <source>
        <dbReference type="Proteomes" id="UP000181917"/>
    </source>
</evidence>
<feature type="active site" evidence="3">
    <location>
        <position position="186"/>
    </location>
</feature>
<dbReference type="Gene3D" id="3.40.50.1820">
    <property type="entry name" value="alpha/beta hydrolase"/>
    <property type="match status" value="1"/>
</dbReference>
<evidence type="ECO:0000259" key="5">
    <source>
        <dbReference type="Pfam" id="PF07859"/>
    </source>
</evidence>
<name>A0A1H1E2T1_9MICC</name>
<organism evidence="6 7">
    <name type="scientific">Crystallibacter crystallopoietes</name>
    <dbReference type="NCBI Taxonomy" id="37928"/>
    <lineage>
        <taxon>Bacteria</taxon>
        <taxon>Bacillati</taxon>
        <taxon>Actinomycetota</taxon>
        <taxon>Actinomycetes</taxon>
        <taxon>Micrococcales</taxon>
        <taxon>Micrococcaceae</taxon>
        <taxon>Crystallibacter</taxon>
    </lineage>
</organism>
<dbReference type="AlphaFoldDB" id="A0A1H1E2T1"/>
<sequence>MSADELSLEATVARRLPPGLRVLAVVAGVLGALAVSLFSWSLVSPKPAVLLIRTIFDRNWRRVSREMAKHVPEGISEVLHEQYLESSDHGYLDVYYPDRAGTAQGLPTIVWLHGGAWVSGSKEDVANYLRIIASYGFTTVGVGYSLAQAQKYPEPVRQAAAALTYLQQHAERLRVDAERLVLAGDSAGAQIAAQLALLITDADYAARLGIPAPILLTELRAVLLHCGGYDLSIKSAKGGMGNGFLRTVMWAYTGSRNYLAMPQVDLASITGRVGADFPPAFVTAGNADPLLPHSLALAEALSDQGADVETLFFPVGYEPALGHEYQFKLDSRAGQLVLSRSVDFLRRKTT</sequence>
<dbReference type="PROSITE" id="PS01174">
    <property type="entry name" value="LIPASE_GDXG_SER"/>
    <property type="match status" value="1"/>
</dbReference>
<evidence type="ECO:0000256" key="4">
    <source>
        <dbReference type="SAM" id="Phobius"/>
    </source>
</evidence>
<reference evidence="6 7" key="1">
    <citation type="submission" date="2016-10" db="EMBL/GenBank/DDBJ databases">
        <authorList>
            <person name="de Groot N.N."/>
        </authorList>
    </citation>
    <scope>NUCLEOTIDE SEQUENCE [LARGE SCALE GENOMIC DNA]</scope>
    <source>
        <strain evidence="6 7">DSM 20117</strain>
    </source>
</reference>
<dbReference type="SUPFAM" id="SSF53474">
    <property type="entry name" value="alpha/beta-Hydrolases"/>
    <property type="match status" value="1"/>
</dbReference>
<feature type="transmembrane region" description="Helical" evidence="4">
    <location>
        <begin position="20"/>
        <end position="43"/>
    </location>
</feature>
<dbReference type="GO" id="GO:0016787">
    <property type="term" value="F:hydrolase activity"/>
    <property type="evidence" value="ECO:0007669"/>
    <property type="project" value="UniProtKB-KW"/>
</dbReference>
<evidence type="ECO:0000313" key="6">
    <source>
        <dbReference type="EMBL" id="SDQ82798.1"/>
    </source>
</evidence>
<keyword evidence="2" id="KW-0378">Hydrolase</keyword>
<dbReference type="STRING" id="37928.SAMN04489742_2727"/>
<evidence type="ECO:0000256" key="1">
    <source>
        <dbReference type="ARBA" id="ARBA00010515"/>
    </source>
</evidence>
<dbReference type="InterPro" id="IPR013094">
    <property type="entry name" value="AB_hydrolase_3"/>
</dbReference>
<evidence type="ECO:0000256" key="2">
    <source>
        <dbReference type="ARBA" id="ARBA00022801"/>
    </source>
</evidence>
<comment type="similarity">
    <text evidence="1">Belongs to the 'GDXG' lipolytic enzyme family.</text>
</comment>
<accession>A0A1H1E2T1</accession>
<dbReference type="Pfam" id="PF07859">
    <property type="entry name" value="Abhydrolase_3"/>
    <property type="match status" value="1"/>
</dbReference>